<dbReference type="SUPFAM" id="SSF49899">
    <property type="entry name" value="Concanavalin A-like lectins/glucanases"/>
    <property type="match status" value="2"/>
</dbReference>
<dbReference type="InterPro" id="IPR013320">
    <property type="entry name" value="ConA-like_dom_sf"/>
</dbReference>
<feature type="domain" description="LamG-like jellyroll fold" evidence="3">
    <location>
        <begin position="294"/>
        <end position="428"/>
    </location>
</feature>
<dbReference type="EMBL" id="QEHR01000009">
    <property type="protein sequence ID" value="PVW13332.1"/>
    <property type="molecule type" value="Genomic_DNA"/>
</dbReference>
<accession>A0A2U0HWS8</accession>
<keyword evidence="2" id="KW-1015">Disulfide bond</keyword>
<sequence length="887" mass="99051">MAKYLLSALFLLVSLVGVGQIPEDGLIAYFPFNGNANDESSIGNNATVEGATLTTDRIGNINEAYLFDGQNDLIFAPDIPEYTFTNDYTISAWVNPSELRSQTIVRKGPVINGPNRAPYSLSITGINTVSSSLFLDEQVFGLQSQTGYEINFWQLITTTREGDIIKLYRNGQLIAQETVSGVMLDEEAPLHIGSRSQVVGDTFLGKIDEVRMYNRALSQSEINTIYFENLDPTLVAYYPFNGNANDESFYSNNGIVDGAQLTTDRFGIPNSAYEFDGLDDIIRVVDNPNLYFEDDFSFNVWVYPTAIKSQTILVKGPAVSGPNEAPFAVSVSAVEENVFKITTQTDENHLFSDVGYELNKWQMFTAIRDGETMRLYLNGVLLNELEILGELMDEEAPLHIGSRNQVVGNTFLGKIDDVRLYNRVLTQQEISSFAENIPSSTNIVRGTIRFDFENNSCDENDYSTTGVMVQAENEDKVFSTRVNQFGEYSFLLEDLGTYNLTVIPESLPEYYEITPAEVSTVFNSYGNTETVDFCLTATNVFNDLKVTLLPLNEARPGFDVNYKIVYENLGTTIMGGSVSLAFDNVRQTYLSSNPTENNIDGNSIMWQFENLLPFKSQSIFINFNTLEPPINEDGDILSFVAEVNPVEEEVTPEDNVYEFEQTIINSYDPNDKQVLQGEEIYEDEVDGYLDYLVRFQNTGSASAVNITVTDTLSDNLNWNTFRTLSSSHDYRVEILDGNAVSFIFEDIYLPPESSDPEGSNGHIAFQIKPNETLSIGDEVENTANIYFDFNPPIITNTVSTQVVEPLSVNEFSLETLITLHPNPVSSTLQIQTSNSLMFQQSTIYSVLGKQLITTSEKQINMEALSSGIYFVNVKTNKGSLTKKIVKQ</sequence>
<dbReference type="Pfam" id="PF24595">
    <property type="entry name" value="DUF7619"/>
    <property type="match status" value="1"/>
</dbReference>
<evidence type="ECO:0000256" key="1">
    <source>
        <dbReference type="ARBA" id="ARBA00022729"/>
    </source>
</evidence>
<protein>
    <recommendedName>
        <fullName evidence="3">LamG-like jellyroll fold domain-containing protein</fullName>
    </recommendedName>
</protein>
<dbReference type="AlphaFoldDB" id="A0A2U0HWS8"/>
<reference evidence="4 5" key="1">
    <citation type="submission" date="2018-04" db="EMBL/GenBank/DDBJ databases">
        <title>Marixanthomonas spongiae HN-E44 sp. nov., isolated from a marine sponge.</title>
        <authorList>
            <person name="Luo L."/>
            <person name="Zhuang L."/>
        </authorList>
    </citation>
    <scope>NUCLEOTIDE SEQUENCE [LARGE SCALE GENOMIC DNA]</scope>
    <source>
        <strain evidence="4 5">HN-E44</strain>
    </source>
</reference>
<name>A0A2U0HWS8_9FLAO</name>
<dbReference type="SMART" id="SM00560">
    <property type="entry name" value="LamGL"/>
    <property type="match status" value="1"/>
</dbReference>
<proteinExistence type="predicted"/>
<dbReference type="InterPro" id="IPR055353">
    <property type="entry name" value="DUF7619"/>
</dbReference>
<dbReference type="PANTHER" id="PTHR42535">
    <property type="entry name" value="OOKINETE PROTEIN, PUTATIVE-RELATED"/>
    <property type="match status" value="1"/>
</dbReference>
<dbReference type="Proteomes" id="UP000245962">
    <property type="component" value="Unassembled WGS sequence"/>
</dbReference>
<dbReference type="RefSeq" id="WP_116695254.1">
    <property type="nucleotide sequence ID" value="NZ_QEHR01000009.1"/>
</dbReference>
<dbReference type="OrthoDB" id="1110367at2"/>
<gene>
    <name evidence="4" type="ORF">DDV96_13270</name>
</gene>
<evidence type="ECO:0000313" key="5">
    <source>
        <dbReference type="Proteomes" id="UP000245962"/>
    </source>
</evidence>
<organism evidence="4 5">
    <name type="scientific">Marixanthomonas spongiae</name>
    <dbReference type="NCBI Taxonomy" id="2174845"/>
    <lineage>
        <taxon>Bacteria</taxon>
        <taxon>Pseudomonadati</taxon>
        <taxon>Bacteroidota</taxon>
        <taxon>Flavobacteriia</taxon>
        <taxon>Flavobacteriales</taxon>
        <taxon>Flavobacteriaceae</taxon>
        <taxon>Marixanthomonas</taxon>
    </lineage>
</organism>
<dbReference type="InterPro" id="IPR026444">
    <property type="entry name" value="Secre_tail"/>
</dbReference>
<dbReference type="PANTHER" id="PTHR42535:SF2">
    <property type="entry name" value="CHROMOSOME UNDETERMINED SCAFFOLD_146, WHOLE GENOME SHOTGUN SEQUENCE"/>
    <property type="match status" value="1"/>
</dbReference>
<evidence type="ECO:0000256" key="2">
    <source>
        <dbReference type="ARBA" id="ARBA00023157"/>
    </source>
</evidence>
<keyword evidence="5" id="KW-1185">Reference proteome</keyword>
<dbReference type="InterPro" id="IPR006558">
    <property type="entry name" value="LamG-like"/>
</dbReference>
<keyword evidence="1" id="KW-0732">Signal</keyword>
<dbReference type="Pfam" id="PF18962">
    <property type="entry name" value="Por_Secre_tail"/>
    <property type="match status" value="1"/>
</dbReference>
<comment type="caution">
    <text evidence="4">The sequence shown here is derived from an EMBL/GenBank/DDBJ whole genome shotgun (WGS) entry which is preliminary data.</text>
</comment>
<dbReference type="Gene3D" id="2.60.120.200">
    <property type="match status" value="2"/>
</dbReference>
<evidence type="ECO:0000259" key="3">
    <source>
        <dbReference type="SMART" id="SM00560"/>
    </source>
</evidence>
<dbReference type="Gene3D" id="2.60.40.740">
    <property type="match status" value="1"/>
</dbReference>
<dbReference type="Pfam" id="PF13385">
    <property type="entry name" value="Laminin_G_3"/>
    <property type="match status" value="2"/>
</dbReference>
<dbReference type="NCBIfam" id="TIGR04183">
    <property type="entry name" value="Por_Secre_tail"/>
    <property type="match status" value="1"/>
</dbReference>
<dbReference type="GO" id="GO:0005975">
    <property type="term" value="P:carbohydrate metabolic process"/>
    <property type="evidence" value="ECO:0007669"/>
    <property type="project" value="UniProtKB-ARBA"/>
</dbReference>
<evidence type="ECO:0000313" key="4">
    <source>
        <dbReference type="EMBL" id="PVW13332.1"/>
    </source>
</evidence>
<dbReference type="GO" id="GO:0004553">
    <property type="term" value="F:hydrolase activity, hydrolyzing O-glycosyl compounds"/>
    <property type="evidence" value="ECO:0007669"/>
    <property type="project" value="UniProtKB-ARBA"/>
</dbReference>